<evidence type="ECO:0000256" key="2">
    <source>
        <dbReference type="ARBA" id="ARBA00022801"/>
    </source>
</evidence>
<reference evidence="6" key="1">
    <citation type="submission" date="2020-05" db="EMBL/GenBank/DDBJ databases">
        <authorList>
            <person name="Chiriac C."/>
            <person name="Salcher M."/>
            <person name="Ghai R."/>
            <person name="Kavagutti S V."/>
        </authorList>
    </citation>
    <scope>NUCLEOTIDE SEQUENCE</scope>
</reference>
<evidence type="ECO:0000256" key="4">
    <source>
        <dbReference type="ARBA" id="ARBA00025742"/>
    </source>
</evidence>
<sequence>MARTVIAQISDPHIVGPGDELFEGSDPVGNLTKALLHASQRTQHVLITGDCVARAGTDNEYKGFSDVLAATGVDVHLCAGNHDESVKMQSLYSLPSRNGRLDYTIDVPQGKVVVMDSARLGRGDGALDKDQLEWLDTELSDGAPALIAMHHPCFATGGPALDSVRLDNDSIAGLTEVVQRHHVMAVVSGHAHMTISAPFAGTTAYICPSVAYEFDFKGRDLIHRPGLPQYMQYSWGPGGSAFMARLVTVAPDDHWFVMESF</sequence>
<dbReference type="SUPFAM" id="SSF56300">
    <property type="entry name" value="Metallo-dependent phosphatases"/>
    <property type="match status" value="1"/>
</dbReference>
<protein>
    <submittedName>
        <fullName evidence="6">Unannotated protein</fullName>
    </submittedName>
</protein>
<evidence type="ECO:0000259" key="5">
    <source>
        <dbReference type="Pfam" id="PF00149"/>
    </source>
</evidence>
<keyword evidence="2" id="KW-0378">Hydrolase</keyword>
<keyword evidence="1" id="KW-0479">Metal-binding</keyword>
<dbReference type="InterPro" id="IPR029052">
    <property type="entry name" value="Metallo-depent_PP-like"/>
</dbReference>
<dbReference type="Gene3D" id="3.60.21.10">
    <property type="match status" value="1"/>
</dbReference>
<dbReference type="GO" id="GO:0016787">
    <property type="term" value="F:hydrolase activity"/>
    <property type="evidence" value="ECO:0007669"/>
    <property type="project" value="UniProtKB-KW"/>
</dbReference>
<evidence type="ECO:0000256" key="1">
    <source>
        <dbReference type="ARBA" id="ARBA00022723"/>
    </source>
</evidence>
<organism evidence="6">
    <name type="scientific">freshwater metagenome</name>
    <dbReference type="NCBI Taxonomy" id="449393"/>
    <lineage>
        <taxon>unclassified sequences</taxon>
        <taxon>metagenomes</taxon>
        <taxon>ecological metagenomes</taxon>
    </lineage>
</organism>
<dbReference type="InterPro" id="IPR004843">
    <property type="entry name" value="Calcineurin-like_PHP"/>
</dbReference>
<dbReference type="AlphaFoldDB" id="A0A6J6GFH7"/>
<dbReference type="PANTHER" id="PTHR42988:SF2">
    <property type="entry name" value="CYCLIC NUCLEOTIDE PHOSPHODIESTERASE CBUA0032-RELATED"/>
    <property type="match status" value="1"/>
</dbReference>
<dbReference type="Pfam" id="PF00149">
    <property type="entry name" value="Metallophos"/>
    <property type="match status" value="1"/>
</dbReference>
<dbReference type="GO" id="GO:0046872">
    <property type="term" value="F:metal ion binding"/>
    <property type="evidence" value="ECO:0007669"/>
    <property type="project" value="UniProtKB-KW"/>
</dbReference>
<comment type="similarity">
    <text evidence="4">Belongs to the cyclic nucleotide phosphodiesterase class-III family.</text>
</comment>
<dbReference type="InterPro" id="IPR050884">
    <property type="entry name" value="CNP_phosphodiesterase-III"/>
</dbReference>
<dbReference type="PANTHER" id="PTHR42988">
    <property type="entry name" value="PHOSPHOHYDROLASE"/>
    <property type="match status" value="1"/>
</dbReference>
<dbReference type="EMBL" id="CAEZUL010000064">
    <property type="protein sequence ID" value="CAB4600082.1"/>
    <property type="molecule type" value="Genomic_DNA"/>
</dbReference>
<name>A0A6J6GFH7_9ZZZZ</name>
<proteinExistence type="inferred from homology"/>
<keyword evidence="3" id="KW-0408">Iron</keyword>
<gene>
    <name evidence="6" type="ORF">UFOPK1808_00702</name>
</gene>
<feature type="domain" description="Calcineurin-like phosphoesterase" evidence="5">
    <location>
        <begin position="6"/>
        <end position="192"/>
    </location>
</feature>
<evidence type="ECO:0000256" key="3">
    <source>
        <dbReference type="ARBA" id="ARBA00023004"/>
    </source>
</evidence>
<evidence type="ECO:0000313" key="6">
    <source>
        <dbReference type="EMBL" id="CAB4600082.1"/>
    </source>
</evidence>
<accession>A0A6J6GFH7</accession>